<dbReference type="EMBL" id="CP033464">
    <property type="protein sequence ID" value="QDX95644.1"/>
    <property type="molecule type" value="Genomic_DNA"/>
</dbReference>
<dbReference type="Pfam" id="PF14398">
    <property type="entry name" value="ATPgrasp_YheCD"/>
    <property type="match status" value="1"/>
</dbReference>
<evidence type="ECO:0000313" key="2">
    <source>
        <dbReference type="Proteomes" id="UP000319432"/>
    </source>
</evidence>
<dbReference type="SUPFAM" id="SSF56059">
    <property type="entry name" value="Glutathione synthetase ATP-binding domain-like"/>
    <property type="match status" value="1"/>
</dbReference>
<dbReference type="Proteomes" id="UP000319432">
    <property type="component" value="Chromosome"/>
</dbReference>
<dbReference type="OrthoDB" id="7869153at2"/>
<protein>
    <submittedName>
        <fullName evidence="1">YheC/YheD family protein</fullName>
    </submittedName>
</protein>
<keyword evidence="2" id="KW-1185">Reference proteome</keyword>
<dbReference type="AlphaFoldDB" id="A0A518VF82"/>
<gene>
    <name evidence="1" type="ORF">EEL30_02120</name>
</gene>
<dbReference type="Gene3D" id="3.30.470.20">
    <property type="entry name" value="ATP-grasp fold, B domain"/>
    <property type="match status" value="1"/>
</dbReference>
<organism evidence="1 2">
    <name type="scientific">Brevibacillus laterosporus</name>
    <name type="common">Bacillus laterosporus</name>
    <dbReference type="NCBI Taxonomy" id="1465"/>
    <lineage>
        <taxon>Bacteria</taxon>
        <taxon>Bacillati</taxon>
        <taxon>Bacillota</taxon>
        <taxon>Bacilli</taxon>
        <taxon>Bacillales</taxon>
        <taxon>Paenibacillaceae</taxon>
        <taxon>Brevibacillus</taxon>
    </lineage>
</organism>
<accession>A0A518VF82</accession>
<name>A0A518VF82_BRELA</name>
<proteinExistence type="predicted"/>
<evidence type="ECO:0000313" key="1">
    <source>
        <dbReference type="EMBL" id="QDX95644.1"/>
    </source>
</evidence>
<reference evidence="1 2" key="1">
    <citation type="submission" date="2018-11" db="EMBL/GenBank/DDBJ databases">
        <title>Phylogenetic determinants of toxin gene distribution in genomes of Brevibacillus laterosporus.</title>
        <authorList>
            <person name="Glare T.R."/>
            <person name="Durrant A."/>
            <person name="Berry C."/>
            <person name="Palma L."/>
            <person name="Ormskirk M."/>
            <person name="Cox M.O."/>
        </authorList>
    </citation>
    <scope>NUCLEOTIDE SEQUENCE [LARGE SCALE GENOMIC DNA]</scope>
    <source>
        <strain evidence="1 2">1821L</strain>
    </source>
</reference>
<sequence length="367" mass="42727">MANRKLIGILTWREGTKFSEPKYFRNLIRQGKELGVKVFLFSHRDVLVKQRRVRGYIPDKQGGWSSKWFGWPDVVIDRCRTRQPGYLSFRRQKHFLYANSVFSNKWNITDYLWEDETMRKWMPRTQIYSEKALHAYMEDFPIVYVKPGNGTGGRSVLKISRIKGGFLLVGRNKKVQHKTWQVTSRDALVERVNLWVDQEQIRKGYFMVQQGLDLALLPDRPSDTRLLIQKNQQGKWSITGLGVRVGVLKSATSNLHNGGKATDFISFMNNKFGEERGKEILHECHELAYYTVKKLEEKYGRMLEFGLDIGIDTSGHIWLIEVNPKPGRDIFLGMGKAELYKEAVRNPLAYAIWLAETENKTVARYDK</sequence>
<dbReference type="InterPro" id="IPR026838">
    <property type="entry name" value="YheC/D"/>
</dbReference>